<proteinExistence type="predicted"/>
<dbReference type="AlphaFoldDB" id="E3G0I3"/>
<evidence type="ECO:0000313" key="2">
    <source>
        <dbReference type="Proteomes" id="UP000001351"/>
    </source>
</evidence>
<dbReference type="RefSeq" id="WP_013377069.1">
    <property type="nucleotide sequence ID" value="NC_014623.1"/>
</dbReference>
<name>E3G0I3_STIAD</name>
<dbReference type="OrthoDB" id="9861837at2"/>
<dbReference type="KEGG" id="sur:STAUR_5988"/>
<organism evidence="1 2">
    <name type="scientific">Stigmatella aurantiaca (strain DW4/3-1)</name>
    <dbReference type="NCBI Taxonomy" id="378806"/>
    <lineage>
        <taxon>Bacteria</taxon>
        <taxon>Pseudomonadati</taxon>
        <taxon>Myxococcota</taxon>
        <taxon>Myxococcia</taxon>
        <taxon>Myxococcales</taxon>
        <taxon>Cystobacterineae</taxon>
        <taxon>Archangiaceae</taxon>
        <taxon>Stigmatella</taxon>
    </lineage>
</organism>
<dbReference type="EMBL" id="CP002271">
    <property type="protein sequence ID" value="ADO73748.1"/>
    <property type="molecule type" value="Genomic_DNA"/>
</dbReference>
<accession>E3G0I3</accession>
<protein>
    <submittedName>
        <fullName evidence="1">Uncharacterized protein</fullName>
    </submittedName>
</protein>
<sequence>MTTRPEDFEFESLCHALEGAVEHVPDTARDALSTAANALHYLYVTGQLTAFREYLRDTDRAAPSGVDPAHVFPDMARAEEWLRNQQLSSWGTLVKVAGKTLAVGKRAEMKLTLVPSFTPQEVDSPTPE</sequence>
<dbReference type="Proteomes" id="UP000001351">
    <property type="component" value="Chromosome"/>
</dbReference>
<evidence type="ECO:0000313" key="1">
    <source>
        <dbReference type="EMBL" id="ADO73748.1"/>
    </source>
</evidence>
<keyword evidence="2" id="KW-1185">Reference proteome</keyword>
<gene>
    <name evidence="1" type="ordered locus">STAUR_5988</name>
</gene>
<reference evidence="1 2" key="1">
    <citation type="journal article" date="2011" name="Mol. Biol. Evol.">
        <title>Comparative genomic analysis of fruiting body formation in Myxococcales.</title>
        <authorList>
            <person name="Huntley S."/>
            <person name="Hamann N."/>
            <person name="Wegener-Feldbrugge S."/>
            <person name="Treuner-Lange A."/>
            <person name="Kube M."/>
            <person name="Reinhardt R."/>
            <person name="Klages S."/>
            <person name="Muller R."/>
            <person name="Ronning C.M."/>
            <person name="Nierman W.C."/>
            <person name="Sogaard-Andersen L."/>
        </authorList>
    </citation>
    <scope>NUCLEOTIDE SEQUENCE [LARGE SCALE GENOMIC DNA]</scope>
    <source>
        <strain evidence="1 2">DW4/3-1</strain>
    </source>
</reference>
<dbReference type="STRING" id="378806.STAUR_5988"/>
<dbReference type="HOGENOM" id="CLU_1958258_0_0_7"/>